<dbReference type="EMBL" id="JH002983">
    <property type="protein sequence ID" value="EGV96907.1"/>
    <property type="molecule type" value="Genomic_DNA"/>
</dbReference>
<dbReference type="Proteomes" id="UP000001075">
    <property type="component" value="Unassembled WGS sequence"/>
</dbReference>
<evidence type="ECO:0000313" key="2">
    <source>
        <dbReference type="EMBL" id="EGV96907.1"/>
    </source>
</evidence>
<feature type="chain" id="PRO_5003445581" evidence="1">
    <location>
        <begin position="20"/>
        <end position="54"/>
    </location>
</feature>
<dbReference type="AlphaFoldDB" id="G3IIC7"/>
<protein>
    <submittedName>
        <fullName evidence="2">Uncharacterized protein</fullName>
    </submittedName>
</protein>
<feature type="signal peptide" evidence="1">
    <location>
        <begin position="1"/>
        <end position="19"/>
    </location>
</feature>
<evidence type="ECO:0000313" key="3">
    <source>
        <dbReference type="Proteomes" id="UP000001075"/>
    </source>
</evidence>
<name>G3IIC7_CRIGR</name>
<gene>
    <name evidence="2" type="ORF">I79_023595</name>
</gene>
<dbReference type="InParanoid" id="G3IIC7"/>
<sequence length="54" mass="6012">MGKLLRIASVLYTVGLSLPSGLLICCEMHSYNVWSTFYCGHVIKYKIGNLLSSM</sequence>
<organism evidence="2 3">
    <name type="scientific">Cricetulus griseus</name>
    <name type="common">Chinese hamster</name>
    <name type="synonym">Cricetulus barabensis griseus</name>
    <dbReference type="NCBI Taxonomy" id="10029"/>
    <lineage>
        <taxon>Eukaryota</taxon>
        <taxon>Metazoa</taxon>
        <taxon>Chordata</taxon>
        <taxon>Craniata</taxon>
        <taxon>Vertebrata</taxon>
        <taxon>Euteleostomi</taxon>
        <taxon>Mammalia</taxon>
        <taxon>Eutheria</taxon>
        <taxon>Euarchontoglires</taxon>
        <taxon>Glires</taxon>
        <taxon>Rodentia</taxon>
        <taxon>Myomorpha</taxon>
        <taxon>Muroidea</taxon>
        <taxon>Cricetidae</taxon>
        <taxon>Cricetinae</taxon>
        <taxon>Cricetulus</taxon>
    </lineage>
</organism>
<accession>G3IIC7</accession>
<reference evidence="3" key="1">
    <citation type="journal article" date="2011" name="Nat. Biotechnol.">
        <title>The genomic sequence of the Chinese hamster ovary (CHO)-K1 cell line.</title>
        <authorList>
            <person name="Xu X."/>
            <person name="Nagarajan H."/>
            <person name="Lewis N.E."/>
            <person name="Pan S."/>
            <person name="Cai Z."/>
            <person name="Liu X."/>
            <person name="Chen W."/>
            <person name="Xie M."/>
            <person name="Wang W."/>
            <person name="Hammond S."/>
            <person name="Andersen M.R."/>
            <person name="Neff N."/>
            <person name="Passarelli B."/>
            <person name="Koh W."/>
            <person name="Fan H.C."/>
            <person name="Wang J."/>
            <person name="Gui Y."/>
            <person name="Lee K.H."/>
            <person name="Betenbaugh M.J."/>
            <person name="Quake S.R."/>
            <person name="Famili I."/>
            <person name="Palsson B.O."/>
            <person name="Wang J."/>
        </authorList>
    </citation>
    <scope>NUCLEOTIDE SEQUENCE [LARGE SCALE GENOMIC DNA]</scope>
    <source>
        <strain evidence="3">CHO K1 cell line</strain>
    </source>
</reference>
<keyword evidence="1" id="KW-0732">Signal</keyword>
<proteinExistence type="predicted"/>
<evidence type="ECO:0000256" key="1">
    <source>
        <dbReference type="SAM" id="SignalP"/>
    </source>
</evidence>